<dbReference type="RefSeq" id="WP_014442149.1">
    <property type="nucleotide sequence ID" value="NC_017093.1"/>
</dbReference>
<dbReference type="AlphaFoldDB" id="I0H2L7"/>
<accession>I0H2L7</accession>
<dbReference type="Pfam" id="PF04545">
    <property type="entry name" value="Sigma70_r4"/>
    <property type="match status" value="1"/>
</dbReference>
<dbReference type="KEGG" id="ams:AMIS_20340"/>
<evidence type="ECO:0000259" key="1">
    <source>
        <dbReference type="Pfam" id="PF04545"/>
    </source>
</evidence>
<evidence type="ECO:0000313" key="3">
    <source>
        <dbReference type="Proteomes" id="UP000007882"/>
    </source>
</evidence>
<dbReference type="eggNOG" id="COG1595">
    <property type="taxonomic scope" value="Bacteria"/>
</dbReference>
<reference evidence="2 3" key="1">
    <citation type="submission" date="2012-02" db="EMBL/GenBank/DDBJ databases">
        <title>Complete genome sequence of Actinoplanes missouriensis 431 (= NBRC 102363).</title>
        <authorList>
            <person name="Ohnishi Y."/>
            <person name="Ishikawa J."/>
            <person name="Sekine M."/>
            <person name="Hosoyama A."/>
            <person name="Harada T."/>
            <person name="Narita H."/>
            <person name="Hata T."/>
            <person name="Konno Y."/>
            <person name="Tutikane K."/>
            <person name="Fujita N."/>
            <person name="Horinouchi S."/>
            <person name="Hayakawa M."/>
        </authorList>
    </citation>
    <scope>NUCLEOTIDE SEQUENCE [LARGE SCALE GENOMIC DNA]</scope>
    <source>
        <strain evidence="3">ATCC 14538 / DSM 43046 / CBS 188.64 / JCM 3121 / NBRC 102363 / NCIMB 12654 / NRRL B-3342 / UNCC 431</strain>
    </source>
</reference>
<dbReference type="PATRIC" id="fig|512565.3.peg.2038"/>
<proteinExistence type="predicted"/>
<dbReference type="InterPro" id="IPR007630">
    <property type="entry name" value="RNA_pol_sigma70_r4"/>
</dbReference>
<dbReference type="EMBL" id="AP012319">
    <property type="protein sequence ID" value="BAL87254.1"/>
    <property type="molecule type" value="Genomic_DNA"/>
</dbReference>
<evidence type="ECO:0000313" key="2">
    <source>
        <dbReference type="EMBL" id="BAL87254.1"/>
    </source>
</evidence>
<dbReference type="HOGENOM" id="CLU_992632_0_0_11"/>
<dbReference type="InterPro" id="IPR013324">
    <property type="entry name" value="RNA_pol_sigma_r3/r4-like"/>
</dbReference>
<keyword evidence="3" id="KW-1185">Reference proteome</keyword>
<organism evidence="2 3">
    <name type="scientific">Actinoplanes missouriensis (strain ATCC 14538 / DSM 43046 / CBS 188.64 / JCM 3121 / NBRC 102363 / NCIMB 12654 / NRRL B-3342 / UNCC 431)</name>
    <dbReference type="NCBI Taxonomy" id="512565"/>
    <lineage>
        <taxon>Bacteria</taxon>
        <taxon>Bacillati</taxon>
        <taxon>Actinomycetota</taxon>
        <taxon>Actinomycetes</taxon>
        <taxon>Micromonosporales</taxon>
        <taxon>Micromonosporaceae</taxon>
        <taxon>Actinoplanes</taxon>
    </lineage>
</organism>
<dbReference type="Proteomes" id="UP000007882">
    <property type="component" value="Chromosome"/>
</dbReference>
<dbReference type="GO" id="GO:0003700">
    <property type="term" value="F:DNA-binding transcription factor activity"/>
    <property type="evidence" value="ECO:0007669"/>
    <property type="project" value="InterPro"/>
</dbReference>
<dbReference type="GO" id="GO:0006352">
    <property type="term" value="P:DNA-templated transcription initiation"/>
    <property type="evidence" value="ECO:0007669"/>
    <property type="project" value="InterPro"/>
</dbReference>
<feature type="domain" description="RNA polymerase sigma-70 region 4" evidence="1">
    <location>
        <begin position="31"/>
        <end position="73"/>
    </location>
</feature>
<gene>
    <name evidence="2" type="ordered locus">AMIS_20340</name>
</gene>
<dbReference type="SUPFAM" id="SSF88659">
    <property type="entry name" value="Sigma3 and sigma4 domains of RNA polymerase sigma factors"/>
    <property type="match status" value="1"/>
</dbReference>
<dbReference type="Gene3D" id="1.20.140.160">
    <property type="match status" value="1"/>
</dbReference>
<dbReference type="STRING" id="512565.AMIS_20340"/>
<dbReference type="OrthoDB" id="3681249at2"/>
<name>I0H2L7_ACTM4</name>
<protein>
    <recommendedName>
        <fullName evidence="1">RNA polymerase sigma-70 region 4 domain-containing protein</fullName>
    </recommendedName>
</protein>
<sequence length="279" mass="30231">MEDPGTLANIEDPRQRATAAHALIEDYQAAIGELSRMRRDALEELLAGDMTQTQLADMLGVTRGRVSQLLSAGTRAERAFLGTGSVTIALGGKHEAGKDKPGAVVSAEAMAAYERLAELARTLGLKADYEVVPPPGFVKLNRPNLIVACGPRLSPLVQQLLESDNNIQFAKDADGWHLVELQTRTVHRSPSDGGRNADIAYIGRLPRPDGKGTFLYMAGIHAIGTAGAAHFIEHNLADLHKETKGRRFSMVIRCEFDPETRQITGSERLSPIYRQDGAA</sequence>